<dbReference type="FunFam" id="1.10.10.10:FF:000001">
    <property type="entry name" value="LysR family transcriptional regulator"/>
    <property type="match status" value="1"/>
</dbReference>
<evidence type="ECO:0000256" key="1">
    <source>
        <dbReference type="ARBA" id="ARBA00009437"/>
    </source>
</evidence>
<comment type="caution">
    <text evidence="6">The sequence shown here is derived from an EMBL/GenBank/DDBJ whole genome shotgun (WGS) entry which is preliminary data.</text>
</comment>
<dbReference type="Gene3D" id="3.40.190.290">
    <property type="match status" value="1"/>
</dbReference>
<feature type="domain" description="HTH lysR-type" evidence="5">
    <location>
        <begin position="3"/>
        <end position="60"/>
    </location>
</feature>
<dbReference type="SUPFAM" id="SSF46785">
    <property type="entry name" value="Winged helix' DNA-binding domain"/>
    <property type="match status" value="1"/>
</dbReference>
<evidence type="ECO:0000256" key="4">
    <source>
        <dbReference type="ARBA" id="ARBA00023163"/>
    </source>
</evidence>
<keyword evidence="7" id="KW-1185">Reference proteome</keyword>
<dbReference type="InterPro" id="IPR005119">
    <property type="entry name" value="LysR_subst-bd"/>
</dbReference>
<reference evidence="6 7" key="1">
    <citation type="submission" date="2014-04" db="EMBL/GenBank/DDBJ databases">
        <title>Draft genome sequence of Photobacterium halotolerans S2753: a solonamide, ngercheumicin and holomycin producer.</title>
        <authorList>
            <person name="Machado H.R."/>
            <person name="Gram L."/>
        </authorList>
    </citation>
    <scope>NUCLEOTIDE SEQUENCE [LARGE SCALE GENOMIC DNA]</scope>
    <source>
        <strain evidence="6 7">S2753</strain>
    </source>
</reference>
<dbReference type="CDD" id="cd05466">
    <property type="entry name" value="PBP2_LTTR_substrate"/>
    <property type="match status" value="1"/>
</dbReference>
<accession>A0A066RJ50</accession>
<dbReference type="RefSeq" id="WP_036755233.1">
    <property type="nucleotide sequence ID" value="NZ_JAGSGC010000001.1"/>
</dbReference>
<dbReference type="PANTHER" id="PTHR30419">
    <property type="entry name" value="HTH-TYPE TRANSCRIPTIONAL REGULATOR YBHD"/>
    <property type="match status" value="1"/>
</dbReference>
<dbReference type="Proteomes" id="UP000027192">
    <property type="component" value="Unassembled WGS sequence"/>
</dbReference>
<protein>
    <submittedName>
        <fullName evidence="6">LysR family transcriptional regulator</fullName>
    </submittedName>
</protein>
<dbReference type="SUPFAM" id="SSF53850">
    <property type="entry name" value="Periplasmic binding protein-like II"/>
    <property type="match status" value="1"/>
</dbReference>
<dbReference type="EMBL" id="JMIB01000032">
    <property type="protein sequence ID" value="KDM90470.1"/>
    <property type="molecule type" value="Genomic_DNA"/>
</dbReference>
<dbReference type="GO" id="GO:0005829">
    <property type="term" value="C:cytosol"/>
    <property type="evidence" value="ECO:0007669"/>
    <property type="project" value="TreeGrafter"/>
</dbReference>
<evidence type="ECO:0000256" key="2">
    <source>
        <dbReference type="ARBA" id="ARBA00023015"/>
    </source>
</evidence>
<dbReference type="Gene3D" id="1.10.10.10">
    <property type="entry name" value="Winged helix-like DNA-binding domain superfamily/Winged helix DNA-binding domain"/>
    <property type="match status" value="1"/>
</dbReference>
<evidence type="ECO:0000313" key="7">
    <source>
        <dbReference type="Proteomes" id="UP000027192"/>
    </source>
</evidence>
<dbReference type="InterPro" id="IPR036388">
    <property type="entry name" value="WH-like_DNA-bd_sf"/>
</dbReference>
<dbReference type="InterPro" id="IPR050950">
    <property type="entry name" value="HTH-type_LysR_regulators"/>
</dbReference>
<keyword evidence="3" id="KW-0238">DNA-binding</keyword>
<dbReference type="PANTHER" id="PTHR30419:SF30">
    <property type="entry name" value="LYSR FAMILY TRANSCRIPTIONAL REGULATOR"/>
    <property type="match status" value="1"/>
</dbReference>
<evidence type="ECO:0000313" key="6">
    <source>
        <dbReference type="EMBL" id="KDM90470.1"/>
    </source>
</evidence>
<dbReference type="GO" id="GO:0003677">
    <property type="term" value="F:DNA binding"/>
    <property type="evidence" value="ECO:0007669"/>
    <property type="project" value="UniProtKB-KW"/>
</dbReference>
<organism evidence="6 7">
    <name type="scientific">Photobacterium galatheae</name>
    <dbReference type="NCBI Taxonomy" id="1654360"/>
    <lineage>
        <taxon>Bacteria</taxon>
        <taxon>Pseudomonadati</taxon>
        <taxon>Pseudomonadota</taxon>
        <taxon>Gammaproteobacteria</taxon>
        <taxon>Vibrionales</taxon>
        <taxon>Vibrionaceae</taxon>
        <taxon>Photobacterium</taxon>
    </lineage>
</organism>
<dbReference type="Pfam" id="PF00126">
    <property type="entry name" value="HTH_1"/>
    <property type="match status" value="1"/>
</dbReference>
<dbReference type="InterPro" id="IPR000847">
    <property type="entry name" value="LysR_HTH_N"/>
</dbReference>
<dbReference type="OrthoDB" id="196624at2"/>
<evidence type="ECO:0000256" key="3">
    <source>
        <dbReference type="ARBA" id="ARBA00023125"/>
    </source>
</evidence>
<name>A0A066RJ50_9GAMM</name>
<dbReference type="STRING" id="1654360.EA58_17245"/>
<keyword evidence="2" id="KW-0805">Transcription regulation</keyword>
<comment type="similarity">
    <text evidence="1">Belongs to the LysR transcriptional regulatory family.</text>
</comment>
<evidence type="ECO:0000259" key="5">
    <source>
        <dbReference type="PROSITE" id="PS50931"/>
    </source>
</evidence>
<dbReference type="GO" id="GO:0003700">
    <property type="term" value="F:DNA-binding transcription factor activity"/>
    <property type="evidence" value="ECO:0007669"/>
    <property type="project" value="InterPro"/>
</dbReference>
<dbReference type="Pfam" id="PF03466">
    <property type="entry name" value="LysR_substrate"/>
    <property type="match status" value="1"/>
</dbReference>
<gene>
    <name evidence="6" type="ORF">EA58_17245</name>
</gene>
<dbReference type="InterPro" id="IPR036390">
    <property type="entry name" value="WH_DNA-bd_sf"/>
</dbReference>
<proteinExistence type="inferred from homology"/>
<dbReference type="AlphaFoldDB" id="A0A066RJ50"/>
<dbReference type="PROSITE" id="PS50931">
    <property type="entry name" value="HTH_LYSR"/>
    <property type="match status" value="1"/>
</dbReference>
<keyword evidence="4" id="KW-0804">Transcription</keyword>
<sequence length="294" mass="32170">MHFSLEQLRAFVAAAETGSFSAAARQMGKAQSVISTAISNLETDFHLALFDRGGKKPVLTPEGQALLIKARRVLAQCGELQVAADSFQQGIEPKLTLGVESMALLPALADVLKQFEARYPLVEVEILTVGTGDVMKLLHEGRVQLALMVQLAFLHPEITVHGLGQVEVWCVAASDHPLAALKTVEWADLRQHRQVLLTGRYGQDSEGWRVSDSIWRTEHILSAIELIQRGIGWTVLPAETVKDKVRSGQLVRLMPAFEAQAWKQPVDLAWSSRHALGPAGTLLCTMLKTMVLSG</sequence>